<dbReference type="AlphaFoldDB" id="A0A0A8ZF61"/>
<dbReference type="EMBL" id="GBRH01261582">
    <property type="protein sequence ID" value="JAD36313.1"/>
    <property type="molecule type" value="Transcribed_RNA"/>
</dbReference>
<organism evidence="1">
    <name type="scientific">Arundo donax</name>
    <name type="common">Giant reed</name>
    <name type="synonym">Donax arundinaceus</name>
    <dbReference type="NCBI Taxonomy" id="35708"/>
    <lineage>
        <taxon>Eukaryota</taxon>
        <taxon>Viridiplantae</taxon>
        <taxon>Streptophyta</taxon>
        <taxon>Embryophyta</taxon>
        <taxon>Tracheophyta</taxon>
        <taxon>Spermatophyta</taxon>
        <taxon>Magnoliopsida</taxon>
        <taxon>Liliopsida</taxon>
        <taxon>Poales</taxon>
        <taxon>Poaceae</taxon>
        <taxon>PACMAD clade</taxon>
        <taxon>Arundinoideae</taxon>
        <taxon>Arundineae</taxon>
        <taxon>Arundo</taxon>
    </lineage>
</organism>
<reference evidence="1" key="2">
    <citation type="journal article" date="2015" name="Data Brief">
        <title>Shoot transcriptome of the giant reed, Arundo donax.</title>
        <authorList>
            <person name="Barrero R.A."/>
            <person name="Guerrero F.D."/>
            <person name="Moolhuijzen P."/>
            <person name="Goolsby J.A."/>
            <person name="Tidwell J."/>
            <person name="Bellgard S.E."/>
            <person name="Bellgard M.I."/>
        </authorList>
    </citation>
    <scope>NUCLEOTIDE SEQUENCE</scope>
    <source>
        <tissue evidence="1">Shoot tissue taken approximately 20 cm above the soil surface</tissue>
    </source>
</reference>
<sequence length="42" mass="4526">MNDSSNGLIELSSLPQVMNISLCTGPKLIRALAEEASLFKSF</sequence>
<name>A0A0A8ZF61_ARUDO</name>
<accession>A0A0A8ZF61</accession>
<evidence type="ECO:0000313" key="1">
    <source>
        <dbReference type="EMBL" id="JAD36313.1"/>
    </source>
</evidence>
<proteinExistence type="predicted"/>
<reference evidence="1" key="1">
    <citation type="submission" date="2014-09" db="EMBL/GenBank/DDBJ databases">
        <authorList>
            <person name="Magalhaes I.L.F."/>
            <person name="Oliveira U."/>
            <person name="Santos F.R."/>
            <person name="Vidigal T.H.D.A."/>
            <person name="Brescovit A.D."/>
            <person name="Santos A.J."/>
        </authorList>
    </citation>
    <scope>NUCLEOTIDE SEQUENCE</scope>
    <source>
        <tissue evidence="1">Shoot tissue taken approximately 20 cm above the soil surface</tissue>
    </source>
</reference>
<protein>
    <submittedName>
        <fullName evidence="1">Uncharacterized protein</fullName>
    </submittedName>
</protein>